<dbReference type="Proteomes" id="UP000677913">
    <property type="component" value="Unassembled WGS sequence"/>
</dbReference>
<gene>
    <name evidence="2" type="ORF">KGA66_22670</name>
</gene>
<dbReference type="RefSeq" id="WP_211470372.1">
    <property type="nucleotide sequence ID" value="NZ_JAGSXH010000106.1"/>
</dbReference>
<evidence type="ECO:0008006" key="4">
    <source>
        <dbReference type="Google" id="ProtNLM"/>
    </source>
</evidence>
<comment type="caution">
    <text evidence="2">The sequence shown here is derived from an EMBL/GenBank/DDBJ whole genome shotgun (WGS) entry which is preliminary data.</text>
</comment>
<reference evidence="2" key="1">
    <citation type="submission" date="2021-04" db="EMBL/GenBank/DDBJ databases">
        <title>Genome based classification of Actinospica acidithermotolerans sp. nov., an actinobacterium isolated from an Indonesian hot spring.</title>
        <authorList>
            <person name="Kusuma A.B."/>
            <person name="Putra K.E."/>
            <person name="Nafisah S."/>
            <person name="Loh J."/>
            <person name="Nouioui I."/>
            <person name="Goodfellow M."/>
        </authorList>
    </citation>
    <scope>NUCLEOTIDE SEQUENCE</scope>
    <source>
        <strain evidence="2">DSM 45618</strain>
    </source>
</reference>
<dbReference type="AlphaFoldDB" id="A0A8J7WSD2"/>
<feature type="signal peptide" evidence="1">
    <location>
        <begin position="1"/>
        <end position="38"/>
    </location>
</feature>
<evidence type="ECO:0000313" key="3">
    <source>
        <dbReference type="Proteomes" id="UP000677913"/>
    </source>
</evidence>
<accession>A0A8J7WSD2</accession>
<organism evidence="2 3">
    <name type="scientific">Actinocrinis puniceicyclus</name>
    <dbReference type="NCBI Taxonomy" id="977794"/>
    <lineage>
        <taxon>Bacteria</taxon>
        <taxon>Bacillati</taxon>
        <taxon>Actinomycetota</taxon>
        <taxon>Actinomycetes</taxon>
        <taxon>Catenulisporales</taxon>
        <taxon>Actinospicaceae</taxon>
        <taxon>Actinocrinis</taxon>
    </lineage>
</organism>
<evidence type="ECO:0000256" key="1">
    <source>
        <dbReference type="SAM" id="SignalP"/>
    </source>
</evidence>
<evidence type="ECO:0000313" key="2">
    <source>
        <dbReference type="EMBL" id="MBS2965870.1"/>
    </source>
</evidence>
<keyword evidence="3" id="KW-1185">Reference proteome</keyword>
<sequence length="293" mass="32144">MILKHRRPLIPTPLWAFAVAVAMAVGAAASTSAGPARAATETLVWQQYGPLTGYGVSTECNPGGTTNFPCGPSDVAISTGSDSTGQFTQVTANPRGIATFVNAIGNIHLTNTTPDGQPIRLTTYRYVLAFRLPRIPTTTSAPWIGEQMHEMIQFWDGSNRLWNANKHTLEAAVFWKLNPWDPNHGRVMVYTTGGNGALSAVDTGFSLPLDTNWHYFEINADLRNRVWAGIGLDGTQWNPLTNLPLAQIYHPDWGNDLSLILTGESENAYPGSTNPIVTQWTTDFRDVKLYRQD</sequence>
<name>A0A8J7WSD2_9ACTN</name>
<dbReference type="EMBL" id="JAGSXH010000106">
    <property type="protein sequence ID" value="MBS2965870.1"/>
    <property type="molecule type" value="Genomic_DNA"/>
</dbReference>
<proteinExistence type="predicted"/>
<keyword evidence="1" id="KW-0732">Signal</keyword>
<feature type="chain" id="PRO_5035175052" description="Polysaccharide lyase-like protein" evidence="1">
    <location>
        <begin position="39"/>
        <end position="293"/>
    </location>
</feature>
<protein>
    <recommendedName>
        <fullName evidence="4">Polysaccharide lyase-like protein</fullName>
    </recommendedName>
</protein>